<dbReference type="EMBL" id="JANTZM010000025">
    <property type="protein sequence ID" value="MCS4159364.1"/>
    <property type="molecule type" value="Genomic_DNA"/>
</dbReference>
<evidence type="ECO:0000313" key="4">
    <source>
        <dbReference type="Proteomes" id="UP001155144"/>
    </source>
</evidence>
<evidence type="ECO:0000313" key="2">
    <source>
        <dbReference type="EMBL" id="MCS4122390.1"/>
    </source>
</evidence>
<reference evidence="2" key="1">
    <citation type="submission" date="2022-08" db="EMBL/GenBank/DDBJ databases">
        <title>Genomic Encyclopedia of Type Strains, Phase V (KMG-V): Genome sequencing to study the core and pangenomes of soil and plant-associated prokaryotes.</title>
        <authorList>
            <person name="Whitman W."/>
        </authorList>
    </citation>
    <scope>NUCLEOTIDE SEQUENCE</scope>
    <source>
        <strain evidence="3">SP3002</strain>
        <strain evidence="2">SP3026</strain>
    </source>
</reference>
<evidence type="ECO:0000313" key="3">
    <source>
        <dbReference type="EMBL" id="MCS4159364.1"/>
    </source>
</evidence>
<name>A0A9X2U0X4_9BACT</name>
<sequence length="91" mass="10383">MNTFIVTLDRNDGTERARRSIRAEEARLDTTTGVLLFFEGSEGERQTVASFADGAWSRFFRSDVVPEGESAVQSEADTDAGRQRRRRRRKE</sequence>
<organism evidence="2 4">
    <name type="scientific">Salinibacter ruber</name>
    <dbReference type="NCBI Taxonomy" id="146919"/>
    <lineage>
        <taxon>Bacteria</taxon>
        <taxon>Pseudomonadati</taxon>
        <taxon>Rhodothermota</taxon>
        <taxon>Rhodothermia</taxon>
        <taxon>Rhodothermales</taxon>
        <taxon>Salinibacteraceae</taxon>
        <taxon>Salinibacter</taxon>
    </lineage>
</organism>
<dbReference type="AlphaFoldDB" id="A0A9X2U0X4"/>
<evidence type="ECO:0000256" key="1">
    <source>
        <dbReference type="SAM" id="MobiDB-lite"/>
    </source>
</evidence>
<accession>A0A9X2U0X4</accession>
<feature type="region of interest" description="Disordered" evidence="1">
    <location>
        <begin position="67"/>
        <end position="91"/>
    </location>
</feature>
<dbReference type="RefSeq" id="WP_259040321.1">
    <property type="nucleotide sequence ID" value="NZ_JANTZA010000058.1"/>
</dbReference>
<protein>
    <submittedName>
        <fullName evidence="2">Uncharacterized protein</fullName>
    </submittedName>
</protein>
<proteinExistence type="predicted"/>
<dbReference type="Proteomes" id="UP001155144">
    <property type="component" value="Unassembled WGS sequence"/>
</dbReference>
<dbReference type="Proteomes" id="UP001155110">
    <property type="component" value="Unassembled WGS sequence"/>
</dbReference>
<comment type="caution">
    <text evidence="2">The sequence shown here is derived from an EMBL/GenBank/DDBJ whole genome shotgun (WGS) entry which is preliminary data.</text>
</comment>
<dbReference type="EMBL" id="JANUBL010000005">
    <property type="protein sequence ID" value="MCS4122390.1"/>
    <property type="molecule type" value="Genomic_DNA"/>
</dbReference>
<gene>
    <name evidence="2" type="ORF">GGP45_002750</name>
    <name evidence="3" type="ORF">GGP99_003355</name>
</gene>